<evidence type="ECO:0000256" key="1">
    <source>
        <dbReference type="ARBA" id="ARBA00022729"/>
    </source>
</evidence>
<dbReference type="RefSeq" id="WP_379664893.1">
    <property type="nucleotide sequence ID" value="NZ_JBHULH010000001.1"/>
</dbReference>
<dbReference type="Proteomes" id="UP001597508">
    <property type="component" value="Unassembled WGS sequence"/>
</dbReference>
<dbReference type="EMBL" id="JBHULH010000001">
    <property type="protein sequence ID" value="MFD2566174.1"/>
    <property type="molecule type" value="Genomic_DNA"/>
</dbReference>
<accession>A0ABW5LQK6</accession>
<dbReference type="Pfam" id="PF18962">
    <property type="entry name" value="Por_Secre_tail"/>
    <property type="match status" value="1"/>
</dbReference>
<feature type="chain" id="PRO_5046558898" evidence="2">
    <location>
        <begin position="20"/>
        <end position="105"/>
    </location>
</feature>
<reference evidence="5" key="1">
    <citation type="journal article" date="2019" name="Int. J. Syst. Evol. Microbiol.">
        <title>The Global Catalogue of Microorganisms (GCM) 10K type strain sequencing project: providing services to taxonomists for standard genome sequencing and annotation.</title>
        <authorList>
            <consortium name="The Broad Institute Genomics Platform"/>
            <consortium name="The Broad Institute Genome Sequencing Center for Infectious Disease"/>
            <person name="Wu L."/>
            <person name="Ma J."/>
        </authorList>
    </citation>
    <scope>NUCLEOTIDE SEQUENCE [LARGE SCALE GENOMIC DNA]</scope>
    <source>
        <strain evidence="5">KCTC 52127</strain>
    </source>
</reference>
<feature type="domain" description="Secretion system C-terminal sorting" evidence="3">
    <location>
        <begin position="30"/>
        <end position="104"/>
    </location>
</feature>
<keyword evidence="5" id="KW-1185">Reference proteome</keyword>
<dbReference type="NCBIfam" id="TIGR04183">
    <property type="entry name" value="Por_Secre_tail"/>
    <property type="match status" value="1"/>
</dbReference>
<evidence type="ECO:0000313" key="5">
    <source>
        <dbReference type="Proteomes" id="UP001597508"/>
    </source>
</evidence>
<name>A0ABW5LQK6_9FLAO</name>
<feature type="signal peptide" evidence="2">
    <location>
        <begin position="1"/>
        <end position="19"/>
    </location>
</feature>
<evidence type="ECO:0000313" key="4">
    <source>
        <dbReference type="EMBL" id="MFD2566174.1"/>
    </source>
</evidence>
<proteinExistence type="predicted"/>
<gene>
    <name evidence="4" type="ORF">ACFSRZ_02245</name>
</gene>
<organism evidence="4 5">
    <name type="scientific">Pseudotenacibaculum haliotis</name>
    <dbReference type="NCBI Taxonomy" id="1862138"/>
    <lineage>
        <taxon>Bacteria</taxon>
        <taxon>Pseudomonadati</taxon>
        <taxon>Bacteroidota</taxon>
        <taxon>Flavobacteriia</taxon>
        <taxon>Flavobacteriales</taxon>
        <taxon>Flavobacteriaceae</taxon>
        <taxon>Pseudotenacibaculum</taxon>
    </lineage>
</organism>
<dbReference type="InterPro" id="IPR026444">
    <property type="entry name" value="Secre_tail"/>
</dbReference>
<evidence type="ECO:0000256" key="2">
    <source>
        <dbReference type="SAM" id="SignalP"/>
    </source>
</evidence>
<sequence>MIKKVLFTLFLFTATLAFSQKSLTKLSAAPNPFVNETKIIVVSNSDQTITLSIKNVLGKTVYTKRVKVKKGRNSIPFSRNNLRSGMYIYAIQNSRELVSKRFVIK</sequence>
<comment type="caution">
    <text evidence="4">The sequence shown here is derived from an EMBL/GenBank/DDBJ whole genome shotgun (WGS) entry which is preliminary data.</text>
</comment>
<keyword evidence="1 2" id="KW-0732">Signal</keyword>
<evidence type="ECO:0000259" key="3">
    <source>
        <dbReference type="Pfam" id="PF18962"/>
    </source>
</evidence>
<protein>
    <submittedName>
        <fullName evidence="4">T9SS type A sorting domain-containing protein</fullName>
    </submittedName>
</protein>